<organism evidence="3 4">
    <name type="scientific">Mycoplana dimorpha</name>
    <dbReference type="NCBI Taxonomy" id="28320"/>
    <lineage>
        <taxon>Bacteria</taxon>
        <taxon>Pseudomonadati</taxon>
        <taxon>Pseudomonadota</taxon>
        <taxon>Alphaproteobacteria</taxon>
        <taxon>Hyphomicrobiales</taxon>
        <taxon>Rhizobiaceae</taxon>
        <taxon>Mycoplana</taxon>
    </lineage>
</organism>
<evidence type="ECO:0000313" key="4">
    <source>
        <dbReference type="Proteomes" id="UP000241247"/>
    </source>
</evidence>
<dbReference type="AlphaFoldDB" id="A0A2T5ATY4"/>
<evidence type="ECO:0000256" key="2">
    <source>
        <dbReference type="SAM" id="SignalP"/>
    </source>
</evidence>
<dbReference type="Gene3D" id="2.130.10.130">
    <property type="entry name" value="Integrin alpha, N-terminal"/>
    <property type="match status" value="1"/>
</dbReference>
<evidence type="ECO:0000256" key="1">
    <source>
        <dbReference type="ARBA" id="ARBA00022729"/>
    </source>
</evidence>
<keyword evidence="1 2" id="KW-0732">Signal</keyword>
<dbReference type="EMBL" id="PZZZ01000010">
    <property type="protein sequence ID" value="PTM90177.1"/>
    <property type="molecule type" value="Genomic_DNA"/>
</dbReference>
<dbReference type="SUPFAM" id="SSF69318">
    <property type="entry name" value="Integrin alpha N-terminal domain"/>
    <property type="match status" value="1"/>
</dbReference>
<proteinExistence type="predicted"/>
<accession>A0A2T5ATY4</accession>
<feature type="signal peptide" evidence="2">
    <location>
        <begin position="1"/>
        <end position="19"/>
    </location>
</feature>
<gene>
    <name evidence="3" type="ORF">C7449_11060</name>
</gene>
<dbReference type="Pfam" id="PF01839">
    <property type="entry name" value="FG-GAP"/>
    <property type="match status" value="1"/>
</dbReference>
<keyword evidence="4" id="KW-1185">Reference proteome</keyword>
<dbReference type="RefSeq" id="WP_108004664.1">
    <property type="nucleotide sequence ID" value="NZ_JBHEEX010000016.1"/>
</dbReference>
<comment type="caution">
    <text evidence="3">The sequence shown here is derived from an EMBL/GenBank/DDBJ whole genome shotgun (WGS) entry which is preliminary data.</text>
</comment>
<sequence length="192" mass="20385">MKAALLFSIATMLPSGAMAMDFPADRIVAAATGDWNRDGRTDLVVIAAPGEGEDEDNGVYIYLADPNESRLKPKVAAPNKLWGSLAMFGQEPAVAALPNGSIQLTSQNSAVGRDRWSQNLTLAWRNAQFVVAGYRYASRDTLAPGNSTDCDLNVLTGKGMANGKPIAVPAVQIAFEGWDDEIGRKACGLASR</sequence>
<dbReference type="InterPro" id="IPR028994">
    <property type="entry name" value="Integrin_alpha_N"/>
</dbReference>
<dbReference type="OrthoDB" id="9804182at2"/>
<name>A0A2T5ATY4_MYCDI</name>
<evidence type="ECO:0000313" key="3">
    <source>
        <dbReference type="EMBL" id="PTM90177.1"/>
    </source>
</evidence>
<feature type="chain" id="PRO_5015778590" evidence="2">
    <location>
        <begin position="20"/>
        <end position="192"/>
    </location>
</feature>
<reference evidence="3 4" key="1">
    <citation type="submission" date="2018-04" db="EMBL/GenBank/DDBJ databases">
        <title>Genomic Encyclopedia of Type Strains, Phase IV (KMG-IV): sequencing the most valuable type-strain genomes for metagenomic binning, comparative biology and taxonomic classification.</title>
        <authorList>
            <person name="Goeker M."/>
        </authorList>
    </citation>
    <scope>NUCLEOTIDE SEQUENCE [LARGE SCALE GENOMIC DNA]</scope>
    <source>
        <strain evidence="3 4">DSM 7138</strain>
    </source>
</reference>
<dbReference type="Proteomes" id="UP000241247">
    <property type="component" value="Unassembled WGS sequence"/>
</dbReference>
<dbReference type="InterPro" id="IPR013517">
    <property type="entry name" value="FG-GAP"/>
</dbReference>
<protein>
    <submittedName>
        <fullName evidence="3">FG-GAP repeat protein</fullName>
    </submittedName>
</protein>